<dbReference type="AlphaFoldDB" id="A0AA36GFD0"/>
<protein>
    <recommendedName>
        <fullName evidence="4">MARVEL domain-containing protein</fullName>
    </recommendedName>
</protein>
<dbReference type="EMBL" id="CATQJA010002665">
    <property type="protein sequence ID" value="CAJ0583221.1"/>
    <property type="molecule type" value="Genomic_DNA"/>
</dbReference>
<reference evidence="2" key="1">
    <citation type="submission" date="2023-06" db="EMBL/GenBank/DDBJ databases">
        <authorList>
            <person name="Delattre M."/>
        </authorList>
    </citation>
    <scope>NUCLEOTIDE SEQUENCE</scope>
    <source>
        <strain evidence="2">AF72</strain>
    </source>
</reference>
<keyword evidence="1" id="KW-0472">Membrane</keyword>
<comment type="caution">
    <text evidence="2">The sequence shown here is derived from an EMBL/GenBank/DDBJ whole genome shotgun (WGS) entry which is preliminary data.</text>
</comment>
<feature type="non-terminal residue" evidence="2">
    <location>
        <position position="1"/>
    </location>
</feature>
<dbReference type="InterPro" id="IPR050578">
    <property type="entry name" value="MARVEL-CKLF_proteins"/>
</dbReference>
<evidence type="ECO:0000313" key="2">
    <source>
        <dbReference type="EMBL" id="CAJ0583221.1"/>
    </source>
</evidence>
<dbReference type="PANTHER" id="PTHR22776:SF100">
    <property type="entry name" value="MARVEL DOMAIN-CONTAINING PROTEIN"/>
    <property type="match status" value="1"/>
</dbReference>
<accession>A0AA36GFD0</accession>
<sequence length="207" mass="24052">MYRNGDYRLAYRDERPEIEEIEEVEVEIIEPILPDGYTDKIIFNNKVMVFDHRFKFSARGIIKIIQIFICFISMLLVGLSQPYHDERGLAFLATTIGILIAFTLLVCYTVMLNTRFDAYAWLMGEAIYDLLMVIAFIVAGIFMFWFNAFHWADMNPAWQYAPAFASGSLFACALVYSIEAVLLCTGWQRYSWKPTFDYTPKNSQLPH</sequence>
<keyword evidence="1" id="KW-1133">Transmembrane helix</keyword>
<dbReference type="PANTHER" id="PTHR22776">
    <property type="entry name" value="MARVEL-CONTAINING POTENTIAL LIPID RAFT-ASSOCIATED PROTEIN"/>
    <property type="match status" value="1"/>
</dbReference>
<feature type="transmembrane region" description="Helical" evidence="1">
    <location>
        <begin position="160"/>
        <end position="184"/>
    </location>
</feature>
<organism evidence="2 3">
    <name type="scientific">Mesorhabditis spiculigera</name>
    <dbReference type="NCBI Taxonomy" id="96644"/>
    <lineage>
        <taxon>Eukaryota</taxon>
        <taxon>Metazoa</taxon>
        <taxon>Ecdysozoa</taxon>
        <taxon>Nematoda</taxon>
        <taxon>Chromadorea</taxon>
        <taxon>Rhabditida</taxon>
        <taxon>Rhabditina</taxon>
        <taxon>Rhabditomorpha</taxon>
        <taxon>Rhabditoidea</taxon>
        <taxon>Rhabditidae</taxon>
        <taxon>Mesorhabditinae</taxon>
        <taxon>Mesorhabditis</taxon>
    </lineage>
</organism>
<keyword evidence="1" id="KW-0812">Transmembrane</keyword>
<feature type="transmembrane region" description="Helical" evidence="1">
    <location>
        <begin position="61"/>
        <end position="83"/>
    </location>
</feature>
<proteinExistence type="predicted"/>
<evidence type="ECO:0000313" key="3">
    <source>
        <dbReference type="Proteomes" id="UP001177023"/>
    </source>
</evidence>
<feature type="transmembrane region" description="Helical" evidence="1">
    <location>
        <begin position="126"/>
        <end position="148"/>
    </location>
</feature>
<keyword evidence="3" id="KW-1185">Reference proteome</keyword>
<feature type="transmembrane region" description="Helical" evidence="1">
    <location>
        <begin position="89"/>
        <end position="114"/>
    </location>
</feature>
<name>A0AA36GFD0_9BILA</name>
<gene>
    <name evidence="2" type="ORF">MSPICULIGERA_LOCUS21313</name>
</gene>
<dbReference type="Proteomes" id="UP001177023">
    <property type="component" value="Unassembled WGS sequence"/>
</dbReference>
<evidence type="ECO:0008006" key="4">
    <source>
        <dbReference type="Google" id="ProtNLM"/>
    </source>
</evidence>
<dbReference type="GO" id="GO:0016020">
    <property type="term" value="C:membrane"/>
    <property type="evidence" value="ECO:0007669"/>
    <property type="project" value="TreeGrafter"/>
</dbReference>
<evidence type="ECO:0000256" key="1">
    <source>
        <dbReference type="SAM" id="Phobius"/>
    </source>
</evidence>